<sequence>CYQGHSSFPSHASCLLLLLLLLHSFILHFYSSSDEPQPQSEIALLIEASLYVKTVPCVIGQRTPWQWHRPGFGEKLFPPLVLWGSSGKLSWDLSLPAGWH</sequence>
<evidence type="ECO:0000313" key="2">
    <source>
        <dbReference type="Proteomes" id="UP001057452"/>
    </source>
</evidence>
<accession>A0ACB9XSJ3</accession>
<feature type="non-terminal residue" evidence="1">
    <location>
        <position position="1"/>
    </location>
</feature>
<gene>
    <name evidence="1" type="ORF">KUCAC02_001554</name>
</gene>
<dbReference type="EMBL" id="CM043787">
    <property type="protein sequence ID" value="KAI4829894.1"/>
    <property type="molecule type" value="Genomic_DNA"/>
</dbReference>
<keyword evidence="2" id="KW-1185">Reference proteome</keyword>
<comment type="caution">
    <text evidence="1">The sequence shown here is derived from an EMBL/GenBank/DDBJ whole genome shotgun (WGS) entry which is preliminary data.</text>
</comment>
<name>A0ACB9XSJ3_CHAAC</name>
<evidence type="ECO:0000313" key="1">
    <source>
        <dbReference type="EMBL" id="KAI4829894.1"/>
    </source>
</evidence>
<reference evidence="1" key="1">
    <citation type="submission" date="2022-05" db="EMBL/GenBank/DDBJ databases">
        <title>Chromosome-level genome of Chaenocephalus aceratus.</title>
        <authorList>
            <person name="Park H."/>
        </authorList>
    </citation>
    <scope>NUCLEOTIDE SEQUENCE</scope>
    <source>
        <strain evidence="1">KU_202001</strain>
    </source>
</reference>
<dbReference type="Proteomes" id="UP001057452">
    <property type="component" value="Chromosome 3"/>
</dbReference>
<organism evidence="1 2">
    <name type="scientific">Chaenocephalus aceratus</name>
    <name type="common">Blackfin icefish</name>
    <name type="synonym">Chaenichthys aceratus</name>
    <dbReference type="NCBI Taxonomy" id="36190"/>
    <lineage>
        <taxon>Eukaryota</taxon>
        <taxon>Metazoa</taxon>
        <taxon>Chordata</taxon>
        <taxon>Craniata</taxon>
        <taxon>Vertebrata</taxon>
        <taxon>Euteleostomi</taxon>
        <taxon>Actinopterygii</taxon>
        <taxon>Neopterygii</taxon>
        <taxon>Teleostei</taxon>
        <taxon>Neoteleostei</taxon>
        <taxon>Acanthomorphata</taxon>
        <taxon>Eupercaria</taxon>
        <taxon>Perciformes</taxon>
        <taxon>Notothenioidei</taxon>
        <taxon>Channichthyidae</taxon>
        <taxon>Chaenocephalus</taxon>
    </lineage>
</organism>
<proteinExistence type="predicted"/>
<protein>
    <submittedName>
        <fullName evidence="1">Uncharacterized protein</fullName>
    </submittedName>
</protein>